<reference evidence="2 3" key="1">
    <citation type="submission" date="2020-03" db="EMBL/GenBank/DDBJ databases">
        <title>Propioniciclava sp. nov., isolated from Hydrophilus acuminatus.</title>
        <authorList>
            <person name="Hyun D.-W."/>
            <person name="Bae J.-W."/>
        </authorList>
    </citation>
    <scope>NUCLEOTIDE SEQUENCE [LARGE SCALE GENOMIC DNA]</scope>
    <source>
        <strain evidence="2 3">HDW11</strain>
    </source>
</reference>
<feature type="domain" description="Xylose isomerase-like TIM barrel" evidence="1">
    <location>
        <begin position="20"/>
        <end position="290"/>
    </location>
</feature>
<accession>A0A6G7Y8P1</accession>
<dbReference type="EMBL" id="CP049865">
    <property type="protein sequence ID" value="QIK73163.1"/>
    <property type="molecule type" value="Genomic_DNA"/>
</dbReference>
<protein>
    <submittedName>
        <fullName evidence="2">Sugar phosphate isomerase/epimerase</fullName>
    </submittedName>
</protein>
<dbReference type="PANTHER" id="PTHR12110:SF21">
    <property type="entry name" value="XYLOSE ISOMERASE-LIKE TIM BARREL DOMAIN-CONTAINING PROTEIN"/>
    <property type="match status" value="1"/>
</dbReference>
<keyword evidence="3" id="KW-1185">Reference proteome</keyword>
<dbReference type="PANTHER" id="PTHR12110">
    <property type="entry name" value="HYDROXYPYRUVATE ISOMERASE"/>
    <property type="match status" value="1"/>
</dbReference>
<dbReference type="AlphaFoldDB" id="A0A6G7Y8P1"/>
<dbReference type="RefSeq" id="WP_166234234.1">
    <property type="nucleotide sequence ID" value="NZ_CP049865.1"/>
</dbReference>
<name>A0A6G7Y8P1_9ACTN</name>
<gene>
    <name evidence="2" type="ORF">G7070_13970</name>
</gene>
<evidence type="ECO:0000259" key="1">
    <source>
        <dbReference type="Pfam" id="PF01261"/>
    </source>
</evidence>
<dbReference type="KEGG" id="prv:G7070_13970"/>
<sequence length="307" mass="33755">MKLGLLTAPFADTPLIEVARWASAHGYEQLEVAAWPSGGGERRRYAGTAHLPLEDLSASRASEIVAELAETGITISALGYYPNNLDPDPETRRVVNDHTVAVIEAASKLGVGVVNTFIGADPALSQDANYDVALEVFPRIVDAATDAGVRLGIENCPMIFSGDEWPGGKNVAYNPRIWRRMFADFGPTLGLNLDPSHLVWLMIDPERVVREFGDRLWHVHAKDLQIDRDGLYEYGSMSAGIGWQVPRLPGLGEVPWGRFLAALYQAGYDGVVCVEHEDRAFEGTDDLVKQGFLLARDTLRPYLPRLD</sequence>
<dbReference type="InterPro" id="IPR013022">
    <property type="entry name" value="Xyl_isomerase-like_TIM-brl"/>
</dbReference>
<evidence type="ECO:0000313" key="3">
    <source>
        <dbReference type="Proteomes" id="UP000501058"/>
    </source>
</evidence>
<dbReference type="SUPFAM" id="SSF51658">
    <property type="entry name" value="Xylose isomerase-like"/>
    <property type="match status" value="1"/>
</dbReference>
<dbReference type="Proteomes" id="UP000501058">
    <property type="component" value="Chromosome"/>
</dbReference>
<dbReference type="InterPro" id="IPR036237">
    <property type="entry name" value="Xyl_isomerase-like_sf"/>
</dbReference>
<proteinExistence type="predicted"/>
<dbReference type="InterPro" id="IPR050312">
    <property type="entry name" value="IolE/XylAMocC-like"/>
</dbReference>
<dbReference type="GO" id="GO:0016853">
    <property type="term" value="F:isomerase activity"/>
    <property type="evidence" value="ECO:0007669"/>
    <property type="project" value="UniProtKB-KW"/>
</dbReference>
<dbReference type="Pfam" id="PF01261">
    <property type="entry name" value="AP_endonuc_2"/>
    <property type="match status" value="1"/>
</dbReference>
<evidence type="ECO:0000313" key="2">
    <source>
        <dbReference type="EMBL" id="QIK73163.1"/>
    </source>
</evidence>
<dbReference type="Gene3D" id="3.20.20.150">
    <property type="entry name" value="Divalent-metal-dependent TIM barrel enzymes"/>
    <property type="match status" value="1"/>
</dbReference>
<keyword evidence="2" id="KW-0413">Isomerase</keyword>
<organism evidence="2 3">
    <name type="scientific">Propioniciclava coleopterorum</name>
    <dbReference type="NCBI Taxonomy" id="2714937"/>
    <lineage>
        <taxon>Bacteria</taxon>
        <taxon>Bacillati</taxon>
        <taxon>Actinomycetota</taxon>
        <taxon>Actinomycetes</taxon>
        <taxon>Propionibacteriales</taxon>
        <taxon>Propionibacteriaceae</taxon>
        <taxon>Propioniciclava</taxon>
    </lineage>
</organism>